<dbReference type="EMBL" id="CP002339">
    <property type="protein sequence ID" value="AEF03208.1"/>
    <property type="molecule type" value="Genomic_DNA"/>
</dbReference>
<dbReference type="GO" id="GO:0019243">
    <property type="term" value="P:methylglyoxal catabolic process to D-lactate via S-lactoyl-glutathione"/>
    <property type="evidence" value="ECO:0007669"/>
    <property type="project" value="TreeGrafter"/>
</dbReference>
<evidence type="ECO:0000256" key="1">
    <source>
        <dbReference type="ARBA" id="ARBA00023016"/>
    </source>
</evidence>
<dbReference type="AlphaFoldDB" id="F5Z815"/>
<keyword evidence="4" id="KW-0812">Transmembrane</keyword>
<keyword evidence="1" id="KW-0346">Stress response</keyword>
<keyword evidence="4" id="KW-0472">Membrane</keyword>
<dbReference type="Gene3D" id="3.40.50.880">
    <property type="match status" value="1"/>
</dbReference>
<name>F5Z815_ALTNA</name>
<dbReference type="SUPFAM" id="SSF52317">
    <property type="entry name" value="Class I glutamine amidotransferase-like"/>
    <property type="match status" value="1"/>
</dbReference>
<organism evidence="6 7">
    <name type="scientific">Alteromonas naphthalenivorans</name>
    <dbReference type="NCBI Taxonomy" id="715451"/>
    <lineage>
        <taxon>Bacteria</taxon>
        <taxon>Pseudomonadati</taxon>
        <taxon>Pseudomonadota</taxon>
        <taxon>Gammaproteobacteria</taxon>
        <taxon>Alteromonadales</taxon>
        <taxon>Alteromonadaceae</taxon>
        <taxon>Alteromonas/Salinimonas group</taxon>
        <taxon>Alteromonas</taxon>
    </lineage>
</organism>
<gene>
    <name evidence="6" type="ordered locus">ambt_08400</name>
</gene>
<dbReference type="InterPro" id="IPR029062">
    <property type="entry name" value="Class_I_gatase-like"/>
</dbReference>
<dbReference type="Proteomes" id="UP000000683">
    <property type="component" value="Chromosome"/>
</dbReference>
<accession>F5Z815</accession>
<reference evidence="6 7" key="1">
    <citation type="journal article" date="2011" name="J. Bacteriol.">
        <title>Complete genome sequence of the polycyclic aromatic hydrocarbon-degrading bacterium Alteromonas sp. strain SN2.</title>
        <authorList>
            <person name="Jin H.M."/>
            <person name="Jeong H."/>
            <person name="Moon E.J."/>
            <person name="Math R.K."/>
            <person name="Lee K."/>
            <person name="Kim H.J."/>
            <person name="Jeon C.O."/>
            <person name="Oh T.K."/>
            <person name="Kim J.F."/>
        </authorList>
    </citation>
    <scope>NUCLEOTIDE SEQUENCE [LARGE SCALE GENOMIC DNA]</scope>
    <source>
        <strain evidence="7">JCM 17741 / KACC 18427 / KCTC 11700BP / SN2</strain>
    </source>
</reference>
<evidence type="ECO:0000256" key="3">
    <source>
        <dbReference type="ARBA" id="ARBA00038493"/>
    </source>
</evidence>
<evidence type="ECO:0000313" key="6">
    <source>
        <dbReference type="EMBL" id="AEF03208.1"/>
    </source>
</evidence>
<dbReference type="RefSeq" id="WP_013784146.1">
    <property type="nucleotide sequence ID" value="NC_015554.1"/>
</dbReference>
<dbReference type="HOGENOM" id="CLU_064923_0_0_6"/>
<evidence type="ECO:0000256" key="4">
    <source>
        <dbReference type="SAM" id="Phobius"/>
    </source>
</evidence>
<evidence type="ECO:0000313" key="7">
    <source>
        <dbReference type="Proteomes" id="UP000000683"/>
    </source>
</evidence>
<proteinExistence type="inferred from homology"/>
<feature type="domain" description="DJ-1/PfpI" evidence="5">
    <location>
        <begin position="75"/>
        <end position="189"/>
    </location>
</feature>
<dbReference type="GO" id="GO:0019172">
    <property type="term" value="F:glyoxalase III activity"/>
    <property type="evidence" value="ECO:0007669"/>
    <property type="project" value="TreeGrafter"/>
</dbReference>
<dbReference type="CDD" id="cd03141">
    <property type="entry name" value="GATase1_Hsp31_like"/>
    <property type="match status" value="1"/>
</dbReference>
<protein>
    <submittedName>
        <fullName evidence="6">Intracellular protease/amidase-like protein</fullName>
    </submittedName>
</protein>
<dbReference type="OrthoDB" id="9792284at2"/>
<keyword evidence="7" id="KW-1185">Reference proteome</keyword>
<keyword evidence="2" id="KW-0456">Lyase</keyword>
<dbReference type="GO" id="GO:0008233">
    <property type="term" value="F:peptidase activity"/>
    <property type="evidence" value="ECO:0007669"/>
    <property type="project" value="UniProtKB-KW"/>
</dbReference>
<dbReference type="InterPro" id="IPR002818">
    <property type="entry name" value="DJ-1/PfpI"/>
</dbReference>
<dbReference type="eggNOG" id="COG0693">
    <property type="taxonomic scope" value="Bacteria"/>
</dbReference>
<dbReference type="InterPro" id="IPR050325">
    <property type="entry name" value="Prot/Nucl_acid_deglycase"/>
</dbReference>
<evidence type="ECO:0000256" key="2">
    <source>
        <dbReference type="ARBA" id="ARBA00023239"/>
    </source>
</evidence>
<dbReference type="GO" id="GO:0005737">
    <property type="term" value="C:cytoplasm"/>
    <property type="evidence" value="ECO:0007669"/>
    <property type="project" value="TreeGrafter"/>
</dbReference>
<evidence type="ECO:0000259" key="5">
    <source>
        <dbReference type="Pfam" id="PF01965"/>
    </source>
</evidence>
<feature type="transmembrane region" description="Helical" evidence="4">
    <location>
        <begin position="7"/>
        <end position="27"/>
    </location>
</feature>
<dbReference type="GO" id="GO:0006508">
    <property type="term" value="P:proteolysis"/>
    <property type="evidence" value="ECO:0007669"/>
    <property type="project" value="UniProtKB-KW"/>
</dbReference>
<sequence>MFKKIGFITLTVIFCITSFIIWFFSLLGNELKTDYSQQQPKDIRYILEGVNVSRGRILAVLTSEDTLGATGKSTGYELTELARAFYVFQANGFTVDIASVEGGEPSMVVDADDMGKFDYAFLNDEKAMFKVKNSFAIKRANLAIYDAIYFVGGKGAMFDFASDVSIKAAVSYFWQTNKVIAAVCHGPAAFVDVVSDTGEYFVENKQVSAFTNSEELFFIPDAKNIFPFLLETKLREQSATFIAGENYLNQVSVHDNLITGQNPWSVWEVAEETIKALGYEPLPRVKTPEENSVQILKIFVTQGYESALRVISELNQTPNTNISRLTIATHALVAGIKGKLYKSSQLLMLLNAVE</sequence>
<dbReference type="Pfam" id="PF01965">
    <property type="entry name" value="DJ-1_PfpI"/>
    <property type="match status" value="1"/>
</dbReference>
<dbReference type="KEGG" id="alt:ambt_08400"/>
<keyword evidence="4" id="KW-1133">Transmembrane helix</keyword>
<dbReference type="PANTHER" id="PTHR48094:SF11">
    <property type="entry name" value="GLUTATHIONE-INDEPENDENT GLYOXALASE HSP31-RELATED"/>
    <property type="match status" value="1"/>
</dbReference>
<comment type="similarity">
    <text evidence="3">Belongs to the peptidase C56 family. HSP31-like subfamily.</text>
</comment>
<dbReference type="PANTHER" id="PTHR48094">
    <property type="entry name" value="PROTEIN/NUCLEIC ACID DEGLYCASE DJ-1-RELATED"/>
    <property type="match status" value="1"/>
</dbReference>